<dbReference type="AlphaFoldDB" id="A0A9E2F850"/>
<reference evidence="2 3" key="1">
    <citation type="journal article" date="2021" name="bioRxiv">
        <title>Unique metabolic strategies in Hadean analogues reveal hints for primordial physiology.</title>
        <authorList>
            <person name="Nobu M.K."/>
            <person name="Nakai R."/>
            <person name="Tamazawa S."/>
            <person name="Mori H."/>
            <person name="Toyoda A."/>
            <person name="Ijiri A."/>
            <person name="Suzuki S."/>
            <person name="Kurokawa K."/>
            <person name="Kamagata Y."/>
            <person name="Tamaki H."/>
        </authorList>
    </citation>
    <scope>NUCLEOTIDE SEQUENCE [LARGE SCALE GENOMIC DNA]</scope>
    <source>
        <strain evidence="2">BS525</strain>
    </source>
</reference>
<dbReference type="EMBL" id="QLTW01000424">
    <property type="protein sequence ID" value="MBT9146278.1"/>
    <property type="molecule type" value="Genomic_DNA"/>
</dbReference>
<dbReference type="InterPro" id="IPR026444">
    <property type="entry name" value="Secre_tail"/>
</dbReference>
<dbReference type="Pfam" id="PF18962">
    <property type="entry name" value="Por_Secre_tail"/>
    <property type="match status" value="1"/>
</dbReference>
<dbReference type="NCBIfam" id="TIGR04183">
    <property type="entry name" value="Por_Secre_tail"/>
    <property type="match status" value="1"/>
</dbReference>
<gene>
    <name evidence="2" type="ORF">DDT42_02160</name>
</gene>
<comment type="caution">
    <text evidence="2">The sequence shown here is derived from an EMBL/GenBank/DDBJ whole genome shotgun (WGS) entry which is preliminary data.</text>
</comment>
<proteinExistence type="predicted"/>
<protein>
    <recommendedName>
        <fullName evidence="1">Secretion system C-terminal sorting domain-containing protein</fullName>
    </recommendedName>
</protein>
<evidence type="ECO:0000313" key="3">
    <source>
        <dbReference type="Proteomes" id="UP000811545"/>
    </source>
</evidence>
<organism evidence="2 3">
    <name type="scientific">Psychracetigena formicireducens</name>
    <dbReference type="NCBI Taxonomy" id="2986056"/>
    <lineage>
        <taxon>Bacteria</taxon>
        <taxon>Bacillati</taxon>
        <taxon>Candidatus Lithacetigenota</taxon>
        <taxon>Candidatus Psychracetigena</taxon>
    </lineage>
</organism>
<sequence length="427" mass="47024">MTGGALAPGANQFFMSGWLELKGNESISFKHRISRAVTGTVVLSVRLQSINETFESPIYTYNYTTQGNNASIVTVNNISFNGAIGFYRIQWLVQQSVGSNTGVVASIDDITSTIDAGPTGRSKYIADLSVVLEGSNKGVYENAEQFERTFRFRNNGPNNVETAVYQLNLGSQTVVSRSFSGSNITYDESTGKLTLTNFSSQTERSITFVQRAENSGDFQSGAVLSSASGNNFQEIESSNNSATRSFSVNGPLPVKLVSFVAKVEETAIKLNWTTSAEYNSDYYQIERLTSNNNYEILGSVKAAGFSNKLLQYEFIDQEPLSGNSTYRIKQVDFDGKFEYFSTSANLLKEIAIEAYPNPTVNWLHIVASEDLTNTFFSLSSAKGELQNADFSINYSTAKVDVSNLPQGVYFLTIRGLYLNKVLRIVKN</sequence>
<name>A0A9E2F850_PSYF1</name>
<evidence type="ECO:0000313" key="2">
    <source>
        <dbReference type="EMBL" id="MBT9146278.1"/>
    </source>
</evidence>
<accession>A0A9E2F850</accession>
<dbReference type="Proteomes" id="UP000811545">
    <property type="component" value="Unassembled WGS sequence"/>
</dbReference>
<feature type="domain" description="Secretion system C-terminal sorting" evidence="1">
    <location>
        <begin position="355"/>
        <end position="414"/>
    </location>
</feature>
<evidence type="ECO:0000259" key="1">
    <source>
        <dbReference type="Pfam" id="PF18962"/>
    </source>
</evidence>